<evidence type="ECO:0000313" key="6">
    <source>
        <dbReference type="Proteomes" id="UP000296201"/>
    </source>
</evidence>
<evidence type="ECO:0000313" key="5">
    <source>
        <dbReference type="EMBL" id="QBZ82735.1"/>
    </source>
</evidence>
<proteinExistence type="inferred from homology"/>
<evidence type="ECO:0000256" key="3">
    <source>
        <dbReference type="ARBA" id="ARBA00023125"/>
    </source>
</evidence>
<evidence type="ECO:0000259" key="4">
    <source>
        <dbReference type="Pfam" id="PF01420"/>
    </source>
</evidence>
<evidence type="ECO:0000256" key="2">
    <source>
        <dbReference type="ARBA" id="ARBA00022747"/>
    </source>
</evidence>
<dbReference type="PANTHER" id="PTHR30408">
    <property type="entry name" value="TYPE-1 RESTRICTION ENZYME ECOKI SPECIFICITY PROTEIN"/>
    <property type="match status" value="1"/>
</dbReference>
<organism evidence="5 6">
    <name type="scientific">Hydrogenovibrio crunogenus</name>
    <dbReference type="NCBI Taxonomy" id="39765"/>
    <lineage>
        <taxon>Bacteria</taxon>
        <taxon>Pseudomonadati</taxon>
        <taxon>Pseudomonadota</taxon>
        <taxon>Gammaproteobacteria</taxon>
        <taxon>Thiotrichales</taxon>
        <taxon>Piscirickettsiaceae</taxon>
        <taxon>Hydrogenovibrio</taxon>
    </lineage>
</organism>
<name>A0A4P7NYZ2_9GAMM</name>
<gene>
    <name evidence="5" type="ORF">GHNINEIG_00771</name>
</gene>
<keyword evidence="5" id="KW-0255">Endonuclease</keyword>
<dbReference type="Pfam" id="PF01420">
    <property type="entry name" value="Methylase_S"/>
    <property type="match status" value="2"/>
</dbReference>
<comment type="similarity">
    <text evidence="1">Belongs to the type-I restriction system S methylase family.</text>
</comment>
<keyword evidence="2" id="KW-0680">Restriction system</keyword>
<reference evidence="5 6" key="1">
    <citation type="submission" date="2018-08" db="EMBL/GenBank/DDBJ databases">
        <title>Horizontal acquisition of hydrogen conversion ability and other habitat adaptations in Hydrogenovibrio crunogenus strains.</title>
        <authorList>
            <person name="Gonnella G."/>
            <person name="Adam N."/>
            <person name="Perner M."/>
        </authorList>
    </citation>
    <scope>NUCLEOTIDE SEQUENCE [LARGE SCALE GENOMIC DNA]</scope>
    <source>
        <strain evidence="5 6">SP-41</strain>
    </source>
</reference>
<dbReference type="Gene3D" id="3.90.220.20">
    <property type="entry name" value="DNA methylase specificity domains"/>
    <property type="match status" value="2"/>
</dbReference>
<dbReference type="Proteomes" id="UP000296201">
    <property type="component" value="Chromosome"/>
</dbReference>
<feature type="domain" description="Type I restriction modification DNA specificity" evidence="4">
    <location>
        <begin position="68"/>
        <end position="198"/>
    </location>
</feature>
<keyword evidence="5" id="KW-0540">Nuclease</keyword>
<keyword evidence="6" id="KW-1185">Reference proteome</keyword>
<dbReference type="GO" id="GO:0003677">
    <property type="term" value="F:DNA binding"/>
    <property type="evidence" value="ECO:0007669"/>
    <property type="project" value="UniProtKB-KW"/>
</dbReference>
<dbReference type="EMBL" id="CP032096">
    <property type="protein sequence ID" value="QBZ82735.1"/>
    <property type="molecule type" value="Genomic_DNA"/>
</dbReference>
<dbReference type="RefSeq" id="WP_189636923.1">
    <property type="nucleotide sequence ID" value="NZ_CP032096.1"/>
</dbReference>
<dbReference type="GO" id="GO:0009307">
    <property type="term" value="P:DNA restriction-modification system"/>
    <property type="evidence" value="ECO:0007669"/>
    <property type="project" value="UniProtKB-KW"/>
</dbReference>
<dbReference type="Gene3D" id="1.10.287.1120">
    <property type="entry name" value="Bipartite methylase S protein"/>
    <property type="match status" value="1"/>
</dbReference>
<feature type="domain" description="Type I restriction modification DNA specificity" evidence="4">
    <location>
        <begin position="231"/>
        <end position="375"/>
    </location>
</feature>
<dbReference type="InterPro" id="IPR044946">
    <property type="entry name" value="Restrct_endonuc_typeI_TRD_sf"/>
</dbReference>
<dbReference type="AlphaFoldDB" id="A0A4P7NYZ2"/>
<keyword evidence="3" id="KW-0238">DNA-binding</keyword>
<dbReference type="InterPro" id="IPR052021">
    <property type="entry name" value="Type-I_RS_S_subunit"/>
</dbReference>
<evidence type="ECO:0000256" key="1">
    <source>
        <dbReference type="ARBA" id="ARBA00010923"/>
    </source>
</evidence>
<dbReference type="InterPro" id="IPR000055">
    <property type="entry name" value="Restrct_endonuc_typeI_TRD"/>
</dbReference>
<keyword evidence="5" id="KW-0378">Hydrolase</keyword>
<dbReference type="SUPFAM" id="SSF116734">
    <property type="entry name" value="DNA methylase specificity domain"/>
    <property type="match status" value="2"/>
</dbReference>
<dbReference type="CDD" id="cd17246">
    <property type="entry name" value="RMtype1_S_SonII-TRD2-CR2_like"/>
    <property type="match status" value="1"/>
</dbReference>
<dbReference type="PANTHER" id="PTHR30408:SF12">
    <property type="entry name" value="TYPE I RESTRICTION ENZYME MJAVIII SPECIFICITY SUBUNIT"/>
    <property type="match status" value="1"/>
</dbReference>
<dbReference type="GO" id="GO:0004519">
    <property type="term" value="F:endonuclease activity"/>
    <property type="evidence" value="ECO:0007669"/>
    <property type="project" value="UniProtKB-KW"/>
</dbReference>
<sequence length="397" mass="45298">MSDIKNVPESKTVRSKAEPELRFPDFNGVNLFQGLLGELSDVRDGTHDSPKFYDSGFPLVTSKNLKADGTLDLNDVNLISREDYISINKRSGVSVGDILFGMIGTIGNPVLLKEDGFAIKNVALLKEKEKLKNDFLIHYLSGSNIARQFYVNNVGGTQKFIALGQIRSLEINFPQLPEQQKIADFLSSVDKKIEQLTEKHRLLTEYKKGVMQQIFTQQIRFKDNQGNDYPEWEHRPFTDVLSPVSTKKFQIKSNEIQDLGKYPVVDQGQKNIAGYSDYEEKLLKTNSLIVYGDHTTVVKFIDFDFIVGADGTKVLDACSNDDLRYLFYNLMYNNISAEGYKRHFSILKKINLQIPILEEQQKIANFLTEIDHKIDQAWSILEQTKAFKKGLLQKMFV</sequence>
<protein>
    <submittedName>
        <fullName evidence="5">Restriction endonuclease subunit S</fullName>
    </submittedName>
</protein>
<accession>A0A4P7NYZ2</accession>
<dbReference type="REBASE" id="308047">
    <property type="entry name" value="S.HcrSP41ORF770P"/>
</dbReference>